<dbReference type="SUPFAM" id="SSF63380">
    <property type="entry name" value="Riboflavin synthase domain-like"/>
    <property type="match status" value="1"/>
</dbReference>
<dbReference type="InterPro" id="IPR008254">
    <property type="entry name" value="Flavodoxin/NO_synth"/>
</dbReference>
<keyword evidence="14 16" id="KW-1207">Sterol metabolism</keyword>
<comment type="cofactor">
    <cofactor evidence="16">
        <name>FMN</name>
        <dbReference type="ChEBI" id="CHEBI:58210"/>
    </cofactor>
    <text evidence="16">Binds 1 FMN per monomer.</text>
</comment>
<feature type="domain" description="FAD-binding FR-type" evidence="18">
    <location>
        <begin position="285"/>
        <end position="554"/>
    </location>
</feature>
<dbReference type="FunFam" id="3.40.50.360:FF:000036">
    <property type="entry name" value="NADPH--cytochrome P450 reductase"/>
    <property type="match status" value="1"/>
</dbReference>
<dbReference type="PROSITE" id="PS51384">
    <property type="entry name" value="FAD_FR"/>
    <property type="match status" value="1"/>
</dbReference>
<evidence type="ECO:0000256" key="13">
    <source>
        <dbReference type="ARBA" id="ARBA00023136"/>
    </source>
</evidence>
<keyword evidence="2 16" id="KW-0285">Flavoprotein</keyword>
<keyword evidence="8 16" id="KW-0752">Steroid biosynthesis</keyword>
<feature type="binding site" evidence="16">
    <location>
        <position position="700"/>
    </location>
    <ligand>
        <name>NADP(+)</name>
        <dbReference type="ChEBI" id="CHEBI:58349"/>
    </ligand>
</feature>
<dbReference type="InterPro" id="IPR023208">
    <property type="entry name" value="P450R"/>
</dbReference>
<reference evidence="19" key="1">
    <citation type="submission" date="2021-02" db="EMBL/GenBank/DDBJ databases">
        <title>Genome sequence Cadophora malorum strain M34.</title>
        <authorList>
            <person name="Stefanovic E."/>
            <person name="Vu D."/>
            <person name="Scully C."/>
            <person name="Dijksterhuis J."/>
            <person name="Roader J."/>
            <person name="Houbraken J."/>
        </authorList>
    </citation>
    <scope>NUCLEOTIDE SEQUENCE</scope>
    <source>
        <strain evidence="19">M34</strain>
    </source>
</reference>
<evidence type="ECO:0000256" key="12">
    <source>
        <dbReference type="ARBA" id="ARBA00023098"/>
    </source>
</evidence>
<dbReference type="EMBL" id="JAFJYH010000062">
    <property type="protein sequence ID" value="KAG4421606.1"/>
    <property type="molecule type" value="Genomic_DNA"/>
</dbReference>
<dbReference type="FunFam" id="3.40.50.80:FF:000018">
    <property type="entry name" value="NADPH--cytochrome P450 reductase"/>
    <property type="match status" value="1"/>
</dbReference>
<keyword evidence="16" id="KW-1000">Mitochondrion outer membrane</keyword>
<keyword evidence="4 16" id="KW-0812">Transmembrane</keyword>
<feature type="binding site" evidence="16">
    <location>
        <begin position="489"/>
        <end position="491"/>
    </location>
    <ligand>
        <name>FAD</name>
        <dbReference type="ChEBI" id="CHEBI:57692"/>
    </ligand>
</feature>
<keyword evidence="11 16" id="KW-0756">Sterol biosynthesis</keyword>
<feature type="binding site" evidence="16">
    <location>
        <begin position="656"/>
        <end position="657"/>
    </location>
    <ligand>
        <name>NADP(+)</name>
        <dbReference type="ChEBI" id="CHEBI:58349"/>
    </ligand>
</feature>
<evidence type="ECO:0000256" key="6">
    <source>
        <dbReference type="ARBA" id="ARBA00022827"/>
    </source>
</evidence>
<dbReference type="GO" id="GO:0005789">
    <property type="term" value="C:endoplasmic reticulum membrane"/>
    <property type="evidence" value="ECO:0007669"/>
    <property type="project" value="UniProtKB-SubCell"/>
</dbReference>
<keyword evidence="13 16" id="KW-0472">Membrane</keyword>
<dbReference type="GO" id="GO:0050661">
    <property type="term" value="F:NADP binding"/>
    <property type="evidence" value="ECO:0007669"/>
    <property type="project" value="UniProtKB-UniRule"/>
</dbReference>
<comment type="caution">
    <text evidence="16">Lacks conserved residue(s) required for the propagation of feature annotation.</text>
</comment>
<keyword evidence="3 16" id="KW-0288">FMN</keyword>
<keyword evidence="7 16" id="KW-0521">NADP</keyword>
<comment type="similarity">
    <text evidence="16">In the C-terminal section; belongs to the flavoprotein pyridine nucleotide cytochrome reductase family.</text>
</comment>
<organism evidence="19 20">
    <name type="scientific">Cadophora malorum</name>
    <dbReference type="NCBI Taxonomy" id="108018"/>
    <lineage>
        <taxon>Eukaryota</taxon>
        <taxon>Fungi</taxon>
        <taxon>Dikarya</taxon>
        <taxon>Ascomycota</taxon>
        <taxon>Pezizomycotina</taxon>
        <taxon>Leotiomycetes</taxon>
        <taxon>Helotiales</taxon>
        <taxon>Ploettnerulaceae</taxon>
        <taxon>Cadophora</taxon>
    </lineage>
</organism>
<comment type="similarity">
    <text evidence="16">In the N-terminal section; belongs to the flavodoxin family.</text>
</comment>
<dbReference type="Pfam" id="PF00667">
    <property type="entry name" value="FAD_binding_1"/>
    <property type="match status" value="1"/>
</dbReference>
<evidence type="ECO:0000256" key="7">
    <source>
        <dbReference type="ARBA" id="ARBA00022857"/>
    </source>
</evidence>
<dbReference type="OrthoDB" id="1856718at2759"/>
<keyword evidence="9 16" id="KW-1133">Transmembrane helix</keyword>
<evidence type="ECO:0000256" key="5">
    <source>
        <dbReference type="ARBA" id="ARBA00022824"/>
    </source>
</evidence>
<evidence type="ECO:0000256" key="4">
    <source>
        <dbReference type="ARBA" id="ARBA00022692"/>
    </source>
</evidence>
<dbReference type="GO" id="GO:0010181">
    <property type="term" value="F:FMN binding"/>
    <property type="evidence" value="ECO:0007669"/>
    <property type="project" value="UniProtKB-UniRule"/>
</dbReference>
<keyword evidence="5 16" id="KW-0256">Endoplasmic reticulum</keyword>
<feature type="binding site" evidence="16">
    <location>
        <begin position="506"/>
        <end position="509"/>
    </location>
    <ligand>
        <name>FAD</name>
        <dbReference type="ChEBI" id="CHEBI:57692"/>
    </ligand>
</feature>
<evidence type="ECO:0000256" key="3">
    <source>
        <dbReference type="ARBA" id="ARBA00022643"/>
    </source>
</evidence>
<dbReference type="InterPro" id="IPR017927">
    <property type="entry name" value="FAD-bd_FR_type"/>
</dbReference>
<name>A0A8H7TLI8_9HELO</name>
<evidence type="ECO:0000256" key="9">
    <source>
        <dbReference type="ARBA" id="ARBA00022989"/>
    </source>
</evidence>
<feature type="binding site" evidence="16">
    <location>
        <begin position="143"/>
        <end position="146"/>
    </location>
    <ligand>
        <name>FMN</name>
        <dbReference type="ChEBI" id="CHEBI:58210"/>
    </ligand>
</feature>
<keyword evidence="1 16" id="KW-0444">Lipid biosynthesis</keyword>
<dbReference type="SUPFAM" id="SSF52218">
    <property type="entry name" value="Flavoproteins"/>
    <property type="match status" value="1"/>
</dbReference>
<keyword evidence="6 16" id="KW-0274">FAD</keyword>
<evidence type="ECO:0000256" key="15">
    <source>
        <dbReference type="ARBA" id="ARBA00023221"/>
    </source>
</evidence>
<dbReference type="EC" id="1.6.2.4" evidence="16"/>
<dbReference type="GO" id="GO:0005886">
    <property type="term" value="C:plasma membrane"/>
    <property type="evidence" value="ECO:0007669"/>
    <property type="project" value="UniProtKB-SubCell"/>
</dbReference>
<keyword evidence="20" id="KW-1185">Reference proteome</keyword>
<dbReference type="AlphaFoldDB" id="A0A8H7TLI8"/>
<dbReference type="InterPro" id="IPR029039">
    <property type="entry name" value="Flavoprotein-like_sf"/>
</dbReference>
<evidence type="ECO:0000259" key="17">
    <source>
        <dbReference type="PROSITE" id="PS50902"/>
    </source>
</evidence>
<comment type="subcellular location">
    <subcellularLocation>
        <location evidence="16">Endoplasmic reticulum membrane</location>
        <topology evidence="16">Single-pass membrane protein</topology>
        <orientation evidence="16">Cytoplasmic side</orientation>
    </subcellularLocation>
    <subcellularLocation>
        <location evidence="16">Mitochondrion outer membrane</location>
        <topology evidence="16">Single-pass membrane protein</topology>
        <orientation evidence="16">Cytoplasmic side</orientation>
    </subcellularLocation>
    <subcellularLocation>
        <location evidence="16">Cell membrane</location>
        <topology evidence="16">Single-pass membrane protein</topology>
        <orientation evidence="16">Cytoplasmic side</orientation>
    </subcellularLocation>
</comment>
<comment type="catalytic activity">
    <reaction evidence="16">
        <text>2 oxidized [cytochrome P450] + NADPH = 2 reduced [cytochrome P450] + NADP(+) + H(+)</text>
        <dbReference type="Rhea" id="RHEA:24040"/>
        <dbReference type="Rhea" id="RHEA-COMP:14627"/>
        <dbReference type="Rhea" id="RHEA-COMP:14628"/>
        <dbReference type="ChEBI" id="CHEBI:15378"/>
        <dbReference type="ChEBI" id="CHEBI:55376"/>
        <dbReference type="ChEBI" id="CHEBI:57783"/>
        <dbReference type="ChEBI" id="CHEBI:58349"/>
        <dbReference type="ChEBI" id="CHEBI:60344"/>
        <dbReference type="EC" id="1.6.2.4"/>
    </reaction>
</comment>
<dbReference type="GO" id="GO:0050660">
    <property type="term" value="F:flavin adenine dinucleotide binding"/>
    <property type="evidence" value="ECO:0007669"/>
    <property type="project" value="UniProtKB-UniRule"/>
</dbReference>
<dbReference type="Pfam" id="PF00258">
    <property type="entry name" value="Flavodoxin_1"/>
    <property type="match status" value="1"/>
</dbReference>
<dbReference type="InterPro" id="IPR003097">
    <property type="entry name" value="CysJ-like_FAD-binding"/>
</dbReference>
<proteinExistence type="inferred from homology"/>
<dbReference type="PANTHER" id="PTHR19384:SF17">
    <property type="entry name" value="NADPH--CYTOCHROME P450 REDUCTASE"/>
    <property type="match status" value="1"/>
</dbReference>
<evidence type="ECO:0000256" key="16">
    <source>
        <dbReference type="HAMAP-Rule" id="MF_03212"/>
    </source>
</evidence>
<comment type="similarity">
    <text evidence="16">Belongs to the NADPH--cytochrome P450 reductase family.</text>
</comment>
<feature type="binding site" evidence="16">
    <location>
        <position position="213"/>
    </location>
    <ligand>
        <name>FMN</name>
        <dbReference type="ChEBI" id="CHEBI:58210"/>
    </ligand>
</feature>
<dbReference type="GO" id="GO:0005829">
    <property type="term" value="C:cytosol"/>
    <property type="evidence" value="ECO:0007669"/>
    <property type="project" value="TreeGrafter"/>
</dbReference>
<comment type="caution">
    <text evidence="19">The sequence shown here is derived from an EMBL/GenBank/DDBJ whole genome shotgun (WGS) entry which is preliminary data.</text>
</comment>
<evidence type="ECO:0000256" key="2">
    <source>
        <dbReference type="ARBA" id="ARBA00022630"/>
    </source>
</evidence>
<evidence type="ECO:0000256" key="11">
    <source>
        <dbReference type="ARBA" id="ARBA00023011"/>
    </source>
</evidence>
<feature type="binding site" evidence="16">
    <location>
        <position position="738"/>
    </location>
    <ligand>
        <name>FAD</name>
        <dbReference type="ChEBI" id="CHEBI:57692"/>
    </ligand>
</feature>
<dbReference type="GO" id="GO:0003958">
    <property type="term" value="F:NADPH-hemoprotein reductase activity"/>
    <property type="evidence" value="ECO:0007669"/>
    <property type="project" value="UniProtKB-UniRule"/>
</dbReference>
<dbReference type="PIRSF" id="PIRSF000208">
    <property type="entry name" value="P450R"/>
    <property type="match status" value="1"/>
</dbReference>
<keyword evidence="16" id="KW-1003">Cell membrane</keyword>
<evidence type="ECO:0000256" key="10">
    <source>
        <dbReference type="ARBA" id="ARBA00023002"/>
    </source>
</evidence>
<dbReference type="PANTHER" id="PTHR19384">
    <property type="entry name" value="NITRIC OXIDE SYNTHASE-RELATED"/>
    <property type="match status" value="1"/>
</dbReference>
<dbReference type="Gene3D" id="2.40.30.10">
    <property type="entry name" value="Translation factors"/>
    <property type="match status" value="2"/>
</dbReference>
<dbReference type="GO" id="GO:0005741">
    <property type="term" value="C:mitochondrial outer membrane"/>
    <property type="evidence" value="ECO:0007669"/>
    <property type="project" value="UniProtKB-SubCell"/>
</dbReference>
<evidence type="ECO:0000256" key="14">
    <source>
        <dbReference type="ARBA" id="ARBA00023166"/>
    </source>
</evidence>
<protein>
    <recommendedName>
        <fullName evidence="16">NADPH--cytochrome P450 reductase</fullName>
        <shortName evidence="16">CPR</shortName>
        <shortName evidence="16">P450R</shortName>
        <ecNumber evidence="16">1.6.2.4</ecNumber>
    </recommendedName>
</protein>
<dbReference type="HAMAP" id="MF_03212">
    <property type="entry name" value="NCPR"/>
    <property type="match status" value="1"/>
</dbReference>
<dbReference type="PRINTS" id="PR00369">
    <property type="entry name" value="FLAVODOXIN"/>
</dbReference>
<feature type="binding site" evidence="16">
    <location>
        <begin position="663"/>
        <end position="667"/>
    </location>
    <ligand>
        <name>NADP(+)</name>
        <dbReference type="ChEBI" id="CHEBI:58349"/>
    </ligand>
</feature>
<keyword evidence="12 16" id="KW-0443">Lipid metabolism</keyword>
<dbReference type="SUPFAM" id="SSF52343">
    <property type="entry name" value="Ferredoxin reductase-like, C-terminal NADP-linked domain"/>
    <property type="match status" value="1"/>
</dbReference>
<evidence type="ECO:0000256" key="1">
    <source>
        <dbReference type="ARBA" id="ARBA00022516"/>
    </source>
</evidence>
<feature type="binding site" evidence="16">
    <location>
        <position position="304"/>
    </location>
    <ligand>
        <name>NADP(+)</name>
        <dbReference type="ChEBI" id="CHEBI:58349"/>
    </ligand>
</feature>
<dbReference type="PRINTS" id="PR00371">
    <property type="entry name" value="FPNCR"/>
</dbReference>
<dbReference type="InterPro" id="IPR039261">
    <property type="entry name" value="FNR_nucleotide-bd"/>
</dbReference>
<dbReference type="Proteomes" id="UP000664132">
    <property type="component" value="Unassembled WGS sequence"/>
</dbReference>
<dbReference type="GO" id="GO:0006696">
    <property type="term" value="P:ergosterol biosynthetic process"/>
    <property type="evidence" value="ECO:0007669"/>
    <property type="project" value="UniProtKB-UniRule"/>
</dbReference>
<dbReference type="Pfam" id="PF00175">
    <property type="entry name" value="NAD_binding_1"/>
    <property type="match status" value="1"/>
</dbReference>
<keyword evidence="16" id="KW-0496">Mitochondrion</keyword>
<feature type="binding site" evidence="16">
    <location>
        <begin position="471"/>
        <end position="474"/>
    </location>
    <ligand>
        <name>FAD</name>
        <dbReference type="ChEBI" id="CHEBI:57692"/>
    </ligand>
</feature>
<dbReference type="Gene3D" id="3.40.50.360">
    <property type="match status" value="1"/>
</dbReference>
<feature type="binding site" evidence="16">
    <location>
        <begin position="92"/>
        <end position="97"/>
    </location>
    <ligand>
        <name>FMN</name>
        <dbReference type="ChEBI" id="CHEBI:58210"/>
    </ligand>
</feature>
<accession>A0A8H7TLI8</accession>
<comment type="function">
    <text evidence="16">This enzyme is required for electron transfer from NADP to cytochrome P450 in microsomes. It can also provide electron transfer to heme oxygenase and cytochrome B5. Involved in ergosterol biosynthesis.</text>
</comment>
<keyword evidence="15 16" id="KW-0753">Steroid metabolism</keyword>
<gene>
    <name evidence="16" type="primary">cprA</name>
    <name evidence="19" type="ORF">IFR04_005225</name>
</gene>
<evidence type="ECO:0000259" key="18">
    <source>
        <dbReference type="PROSITE" id="PS51384"/>
    </source>
</evidence>
<feature type="binding site" evidence="16">
    <location>
        <position position="585"/>
    </location>
    <ligand>
        <name>NADP(+)</name>
        <dbReference type="ChEBI" id="CHEBI:58349"/>
    </ligand>
</feature>
<dbReference type="Gene3D" id="3.40.50.80">
    <property type="entry name" value="Nucleotide-binding domain of ferredoxin-NADP reductase (FNR) module"/>
    <property type="match status" value="1"/>
</dbReference>
<dbReference type="InterPro" id="IPR001433">
    <property type="entry name" value="OxRdtase_FAD/NAD-bd"/>
</dbReference>
<evidence type="ECO:0000313" key="20">
    <source>
        <dbReference type="Proteomes" id="UP000664132"/>
    </source>
</evidence>
<dbReference type="InterPro" id="IPR001094">
    <property type="entry name" value="Flavdoxin-like"/>
</dbReference>
<feature type="domain" description="Flavodoxin-like" evidence="17">
    <location>
        <begin position="86"/>
        <end position="229"/>
    </location>
</feature>
<dbReference type="InterPro" id="IPR017938">
    <property type="entry name" value="Riboflavin_synthase-like_b-brl"/>
</dbReference>
<comment type="cofactor">
    <cofactor evidence="16">
        <name>FAD</name>
        <dbReference type="ChEBI" id="CHEBI:57692"/>
    </cofactor>
    <text evidence="16">Binds 1 FAD per monomer.</text>
</comment>
<keyword evidence="10 16" id="KW-0560">Oxidoreductase</keyword>
<feature type="transmembrane region" description="Helical" evidence="16">
    <location>
        <begin position="27"/>
        <end position="45"/>
    </location>
</feature>
<dbReference type="InterPro" id="IPR001709">
    <property type="entry name" value="Flavoprot_Pyr_Nucl_cyt_Rdtase"/>
</dbReference>
<dbReference type="PROSITE" id="PS50902">
    <property type="entry name" value="FLAVODOXIN_LIKE"/>
    <property type="match status" value="1"/>
</dbReference>
<sequence>MESFIHGNQSTDGSAIDKMRSYSDLELSFAAIFLSIIAVYLHVPIKDIKIPAWLRQLGKIGGSSTASGPGVSKDFVELMRESGKKIVIFYGSQTGTAEEYATRLAKEIKARYGLSSLVCNPEDYEFNVLDQLPSTSLAIFILATYGEGEPTDNATSLLDYLSTSLPPLPNLNYLIFGLGNSTYEHFCATSRLANSSLEAVGAKRIGPLGEGDDDNSLEEDYLAWKELIFPSLESHLGWIEGGSSSASVPDFDVRKLTISKDDPIVYQGELSQQALTTKRGIHDAKNPFISPVIEAKELFSGGDRNCVSVKFDIRGSGMKYTTGDHVGIWPLNPDQEVKRFLNVLGLEGKRDQVIDIVSLDPALAKVPTPSPTTYESVLRYYLDISQLASRQAIHSFARFAPSERARRTLERLGTDRDAYHTEVAEKGLRLAEVLSLAAGDDITAAPESGRYTTWNVPFSHILSCVPRLQPRFYSISSSSRMYPNEIHVTVVVAKSRPSEAGNMIFGLGSNLLLNLKQAITSHDVAQNNINTEEENANKLPTYTLTGPRNKYHKTQIHHLPIHTRPSKFRLPKSVKIPLILIGPGTGVSPYLAFLQDRLHLARRAKATKGPSALADWAPITLFYGCRRSDQDFLYKDEWKEIERELEGVFRMFVAFSREEEGKKVYVQDLVRQQQEVVVESLVARKGYLYICGDAKYMAREVEATLEDIMGKAVGGGVEEGAREMKVLKERKRVLLDVWS</sequence>
<evidence type="ECO:0000256" key="8">
    <source>
        <dbReference type="ARBA" id="ARBA00022955"/>
    </source>
</evidence>
<evidence type="ECO:0000313" key="19">
    <source>
        <dbReference type="EMBL" id="KAG4421606.1"/>
    </source>
</evidence>